<dbReference type="AlphaFoldDB" id="A0A5J6V416"/>
<dbReference type="InterPro" id="IPR003593">
    <property type="entry name" value="AAA+_ATPase"/>
</dbReference>
<dbReference type="Gene3D" id="3.40.50.300">
    <property type="entry name" value="P-loop containing nucleotide triphosphate hydrolases"/>
    <property type="match status" value="1"/>
</dbReference>
<sequence>MTSLEFVDVTVRYGRGPAAMTAVQDVSLAIPPGSVVGLVGESGSGKSTLGRAAVGLVPVASGQVLLGGRPVPTRGRRRPVQMIFQDPSGALDPRMSVGASIAEAMRERSGRRARVEELLEQVHLEPSVASRLPASLSGGQRQRVAVARALAARPDVIIADEITSALDVSVQGAVLNLVREVCADLGLSMLFISHNLSVVRYVSDVIAVMYMGRIVECSPTEELMSDSQHPYTHMLLQSTLSVGDTLLEESNAPEPVRFAEPADPHHVPAGCSFHPRCPVGPLVLDRPACLTEDPVTGADGRRHRAACHFARPLGAAALTTSTSFPPGLAPPPERNA</sequence>
<dbReference type="GO" id="GO:0015833">
    <property type="term" value="P:peptide transport"/>
    <property type="evidence" value="ECO:0007669"/>
    <property type="project" value="InterPro"/>
</dbReference>
<dbReference type="RefSeq" id="WP_158060846.1">
    <property type="nucleotide sequence ID" value="NZ_CP044427.1"/>
</dbReference>
<evidence type="ECO:0000256" key="1">
    <source>
        <dbReference type="ARBA" id="ARBA00005417"/>
    </source>
</evidence>
<dbReference type="InterPro" id="IPR017871">
    <property type="entry name" value="ABC_transporter-like_CS"/>
</dbReference>
<dbReference type="PANTHER" id="PTHR43776">
    <property type="entry name" value="TRANSPORT ATP-BINDING PROTEIN"/>
    <property type="match status" value="1"/>
</dbReference>
<dbReference type="EMBL" id="CP044427">
    <property type="protein sequence ID" value="QFG68458.1"/>
    <property type="molecule type" value="Genomic_DNA"/>
</dbReference>
<proteinExistence type="inferred from homology"/>
<gene>
    <name evidence="6" type="ORF">FY030_06785</name>
</gene>
<evidence type="ECO:0000259" key="5">
    <source>
        <dbReference type="PROSITE" id="PS50893"/>
    </source>
</evidence>
<keyword evidence="3" id="KW-0547">Nucleotide-binding</keyword>
<dbReference type="CDD" id="cd03257">
    <property type="entry name" value="ABC_NikE_OppD_transporters"/>
    <property type="match status" value="1"/>
</dbReference>
<dbReference type="KEGG" id="serw:FY030_06785"/>
<dbReference type="Proteomes" id="UP000326546">
    <property type="component" value="Chromosome"/>
</dbReference>
<dbReference type="InterPro" id="IPR027417">
    <property type="entry name" value="P-loop_NTPase"/>
</dbReference>
<dbReference type="PROSITE" id="PS50893">
    <property type="entry name" value="ABC_TRANSPORTER_2"/>
    <property type="match status" value="1"/>
</dbReference>
<evidence type="ECO:0000313" key="7">
    <source>
        <dbReference type="Proteomes" id="UP000326546"/>
    </source>
</evidence>
<dbReference type="InterPro" id="IPR003439">
    <property type="entry name" value="ABC_transporter-like_ATP-bd"/>
</dbReference>
<dbReference type="PROSITE" id="PS00211">
    <property type="entry name" value="ABC_TRANSPORTER_1"/>
    <property type="match status" value="1"/>
</dbReference>
<keyword evidence="7" id="KW-1185">Reference proteome</keyword>
<accession>A0A5J6V416</accession>
<name>A0A5J6V416_9MICO</name>
<dbReference type="SMART" id="SM00382">
    <property type="entry name" value="AAA"/>
    <property type="match status" value="1"/>
</dbReference>
<organism evidence="6 7">
    <name type="scientific">Ornithinimicrobium pratense</name>
    <dbReference type="NCBI Taxonomy" id="2593973"/>
    <lineage>
        <taxon>Bacteria</taxon>
        <taxon>Bacillati</taxon>
        <taxon>Actinomycetota</taxon>
        <taxon>Actinomycetes</taxon>
        <taxon>Micrococcales</taxon>
        <taxon>Ornithinimicrobiaceae</taxon>
        <taxon>Ornithinimicrobium</taxon>
    </lineage>
</organism>
<dbReference type="GO" id="GO:0016887">
    <property type="term" value="F:ATP hydrolysis activity"/>
    <property type="evidence" value="ECO:0007669"/>
    <property type="project" value="InterPro"/>
</dbReference>
<evidence type="ECO:0000313" key="6">
    <source>
        <dbReference type="EMBL" id="QFG68458.1"/>
    </source>
</evidence>
<evidence type="ECO:0000256" key="4">
    <source>
        <dbReference type="ARBA" id="ARBA00022840"/>
    </source>
</evidence>
<keyword evidence="4 6" id="KW-0067">ATP-binding</keyword>
<dbReference type="InterPro" id="IPR013563">
    <property type="entry name" value="Oligopep_ABC_C"/>
</dbReference>
<dbReference type="NCBIfam" id="TIGR01727">
    <property type="entry name" value="oligo_HPY"/>
    <property type="match status" value="1"/>
</dbReference>
<evidence type="ECO:0000256" key="3">
    <source>
        <dbReference type="ARBA" id="ARBA00022741"/>
    </source>
</evidence>
<evidence type="ECO:0000256" key="2">
    <source>
        <dbReference type="ARBA" id="ARBA00022448"/>
    </source>
</evidence>
<dbReference type="OrthoDB" id="8481147at2"/>
<keyword evidence="2" id="KW-0813">Transport</keyword>
<dbReference type="PANTHER" id="PTHR43776:SF7">
    <property type="entry name" value="D,D-DIPEPTIDE TRANSPORT ATP-BINDING PROTEIN DDPF-RELATED"/>
    <property type="match status" value="1"/>
</dbReference>
<dbReference type="InterPro" id="IPR050319">
    <property type="entry name" value="ABC_transp_ATP-bind"/>
</dbReference>
<dbReference type="GO" id="GO:0055085">
    <property type="term" value="P:transmembrane transport"/>
    <property type="evidence" value="ECO:0007669"/>
    <property type="project" value="UniProtKB-ARBA"/>
</dbReference>
<reference evidence="6 7" key="1">
    <citation type="submission" date="2019-09" db="EMBL/GenBank/DDBJ databases">
        <title>Serinicoccus pratensis sp. nov., isolated from meadow soil.</title>
        <authorList>
            <person name="Zhang W."/>
        </authorList>
    </citation>
    <scope>NUCLEOTIDE SEQUENCE [LARGE SCALE GENOMIC DNA]</scope>
    <source>
        <strain evidence="6 7">W204</strain>
    </source>
</reference>
<protein>
    <submittedName>
        <fullName evidence="6">ABC transporter ATP-binding protein</fullName>
    </submittedName>
</protein>
<dbReference type="Pfam" id="PF08352">
    <property type="entry name" value="oligo_HPY"/>
    <property type="match status" value="1"/>
</dbReference>
<dbReference type="Pfam" id="PF00005">
    <property type="entry name" value="ABC_tran"/>
    <property type="match status" value="1"/>
</dbReference>
<dbReference type="GO" id="GO:0005524">
    <property type="term" value="F:ATP binding"/>
    <property type="evidence" value="ECO:0007669"/>
    <property type="project" value="UniProtKB-KW"/>
</dbReference>
<feature type="domain" description="ABC transporter" evidence="5">
    <location>
        <begin position="4"/>
        <end position="236"/>
    </location>
</feature>
<dbReference type="SUPFAM" id="SSF52540">
    <property type="entry name" value="P-loop containing nucleoside triphosphate hydrolases"/>
    <property type="match status" value="1"/>
</dbReference>
<comment type="similarity">
    <text evidence="1">Belongs to the ABC transporter superfamily.</text>
</comment>